<organism evidence="3 4">
    <name type="scientific">Rathayibacter rubneri</name>
    <dbReference type="NCBI Taxonomy" id="2950106"/>
    <lineage>
        <taxon>Bacteria</taxon>
        <taxon>Bacillati</taxon>
        <taxon>Actinomycetota</taxon>
        <taxon>Actinomycetes</taxon>
        <taxon>Micrococcales</taxon>
        <taxon>Microbacteriaceae</taxon>
        <taxon>Rathayibacter</taxon>
    </lineage>
</organism>
<evidence type="ECO:0000256" key="1">
    <source>
        <dbReference type="SAM" id="MobiDB-lite"/>
    </source>
</evidence>
<dbReference type="RefSeq" id="WP_251942824.1">
    <property type="nucleotide sequence ID" value="NZ_JAMRYM010000002.1"/>
</dbReference>
<keyword evidence="2" id="KW-1133">Transmembrane helix</keyword>
<keyword evidence="2" id="KW-0472">Membrane</keyword>
<sequence>MIPAAVSAVADAAGLALARVAAATPSPAPDFNEDTVTPGLFGFITMLVIAVAAVLLALDMVRRVRRTTYREQVAERLDAEERDRDAAAAAERPEGPSSDR</sequence>
<evidence type="ECO:0000313" key="4">
    <source>
        <dbReference type="Proteomes" id="UP001155240"/>
    </source>
</evidence>
<dbReference type="AlphaFoldDB" id="A0A9X2DTT2"/>
<feature type="transmembrane region" description="Helical" evidence="2">
    <location>
        <begin position="39"/>
        <end position="58"/>
    </location>
</feature>
<gene>
    <name evidence="3" type="ORF">NB037_01065</name>
</gene>
<keyword evidence="4" id="KW-1185">Reference proteome</keyword>
<reference evidence="3" key="1">
    <citation type="submission" date="2022-06" db="EMBL/GenBank/DDBJ databases">
        <title>Whole genome shotgun sequencing (WGS) of Rathayibacter sp. ZW T2_19, isolated from stored onions (Allium cepa).</title>
        <authorList>
            <person name="Stoll D.A."/>
            <person name="Huch M."/>
        </authorList>
    </citation>
    <scope>NUCLEOTIDE SEQUENCE</scope>
    <source>
        <strain evidence="3">ZW T2_19</strain>
    </source>
</reference>
<keyword evidence="2" id="KW-0812">Transmembrane</keyword>
<proteinExistence type="predicted"/>
<comment type="caution">
    <text evidence="3">The sequence shown here is derived from an EMBL/GenBank/DDBJ whole genome shotgun (WGS) entry which is preliminary data.</text>
</comment>
<dbReference type="Proteomes" id="UP001155240">
    <property type="component" value="Unassembled WGS sequence"/>
</dbReference>
<accession>A0A9X2DTT2</accession>
<evidence type="ECO:0000313" key="3">
    <source>
        <dbReference type="EMBL" id="MCM6760995.1"/>
    </source>
</evidence>
<evidence type="ECO:0000256" key="2">
    <source>
        <dbReference type="SAM" id="Phobius"/>
    </source>
</evidence>
<name>A0A9X2DTT2_9MICO</name>
<protein>
    <submittedName>
        <fullName evidence="3">Uncharacterized protein</fullName>
    </submittedName>
</protein>
<feature type="region of interest" description="Disordered" evidence="1">
    <location>
        <begin position="73"/>
        <end position="100"/>
    </location>
</feature>
<dbReference type="EMBL" id="JAMRYM010000002">
    <property type="protein sequence ID" value="MCM6760995.1"/>
    <property type="molecule type" value="Genomic_DNA"/>
</dbReference>